<comment type="catalytic activity">
    <reaction evidence="6">
        <text>N-terminal N-formyl-L-methionyl-[peptide] + H2O = N-terminal L-methionyl-[peptide] + formate</text>
        <dbReference type="Rhea" id="RHEA:24420"/>
        <dbReference type="Rhea" id="RHEA-COMP:10639"/>
        <dbReference type="Rhea" id="RHEA-COMP:10640"/>
        <dbReference type="ChEBI" id="CHEBI:15377"/>
        <dbReference type="ChEBI" id="CHEBI:15740"/>
        <dbReference type="ChEBI" id="CHEBI:49298"/>
        <dbReference type="ChEBI" id="CHEBI:64731"/>
        <dbReference type="EC" id="3.5.1.88"/>
    </reaction>
</comment>
<dbReference type="AlphaFoldDB" id="A0A8K1ZYZ4"/>
<dbReference type="InterPro" id="IPR036821">
    <property type="entry name" value="Peptide_deformylase_sf"/>
</dbReference>
<dbReference type="NCBIfam" id="NF001159">
    <property type="entry name" value="PRK00150.1-3"/>
    <property type="match status" value="1"/>
</dbReference>
<dbReference type="FunFam" id="3.90.45.10:FF:000003">
    <property type="entry name" value="Peptide deformylase"/>
    <property type="match status" value="1"/>
</dbReference>
<comment type="caution">
    <text evidence="7">The sequence shown here is derived from an EMBL/GenBank/DDBJ whole genome shotgun (WGS) entry which is preliminary data.</text>
</comment>
<dbReference type="Gene3D" id="3.90.45.10">
    <property type="entry name" value="Peptide deformylase"/>
    <property type="match status" value="1"/>
</dbReference>
<evidence type="ECO:0000256" key="1">
    <source>
        <dbReference type="ARBA" id="ARBA00010759"/>
    </source>
</evidence>
<dbReference type="PIRSF" id="PIRSF004749">
    <property type="entry name" value="Pep_def"/>
    <property type="match status" value="1"/>
</dbReference>
<comment type="similarity">
    <text evidence="1 6">Belongs to the polypeptide deformylase family.</text>
</comment>
<dbReference type="SUPFAM" id="SSF56420">
    <property type="entry name" value="Peptide deformylase"/>
    <property type="match status" value="1"/>
</dbReference>
<feature type="binding site" evidence="6">
    <location>
        <position position="101"/>
    </location>
    <ligand>
        <name>Fe cation</name>
        <dbReference type="ChEBI" id="CHEBI:24875"/>
    </ligand>
</feature>
<proteinExistence type="inferred from homology"/>
<dbReference type="GO" id="GO:0042586">
    <property type="term" value="F:peptide deformylase activity"/>
    <property type="evidence" value="ECO:0007669"/>
    <property type="project" value="UniProtKB-UniRule"/>
</dbReference>
<evidence type="ECO:0000256" key="3">
    <source>
        <dbReference type="ARBA" id="ARBA00022801"/>
    </source>
</evidence>
<keyword evidence="4 6" id="KW-0648">Protein biosynthesis</keyword>
<reference evidence="7" key="1">
    <citation type="submission" date="2019-12" db="EMBL/GenBank/DDBJ databases">
        <title>High-Quality draft genome sequences of three cyanobacteria isolated from the limestone walls of the Old Cathedral of Coimbra.</title>
        <authorList>
            <person name="Tiago I."/>
            <person name="Soares F."/>
            <person name="Portugal A."/>
        </authorList>
    </citation>
    <scope>NUCLEOTIDE SEQUENCE [LARGE SCALE GENOMIC DNA]</scope>
    <source>
        <strain evidence="7">C</strain>
    </source>
</reference>
<keyword evidence="3 6" id="KW-0378">Hydrolase</keyword>
<dbReference type="Proteomes" id="UP000607397">
    <property type="component" value="Unassembled WGS sequence"/>
</dbReference>
<dbReference type="HAMAP" id="MF_00163">
    <property type="entry name" value="Pep_deformylase"/>
    <property type="match status" value="1"/>
</dbReference>
<evidence type="ECO:0000256" key="4">
    <source>
        <dbReference type="ARBA" id="ARBA00022917"/>
    </source>
</evidence>
<comment type="function">
    <text evidence="6">Removes the formyl group from the N-terminal Met of newly synthesized proteins. Requires at least a dipeptide for an efficient rate of reaction. N-terminal L-methionine is a prerequisite for activity but the enzyme has broad specificity at other positions.</text>
</comment>
<dbReference type="NCBIfam" id="TIGR00079">
    <property type="entry name" value="pept_deformyl"/>
    <property type="match status" value="1"/>
</dbReference>
<gene>
    <name evidence="6 7" type="primary">def</name>
    <name evidence="7" type="ORF">GS597_12945</name>
</gene>
<accession>A0A8K1ZYZ4</accession>
<evidence type="ECO:0000256" key="6">
    <source>
        <dbReference type="HAMAP-Rule" id="MF_00163"/>
    </source>
</evidence>
<dbReference type="RefSeq" id="WP_161825867.1">
    <property type="nucleotide sequence ID" value="NZ_WVIC01000025.1"/>
</dbReference>
<evidence type="ECO:0000313" key="8">
    <source>
        <dbReference type="Proteomes" id="UP000607397"/>
    </source>
</evidence>
<evidence type="ECO:0000313" key="7">
    <source>
        <dbReference type="EMBL" id="NCJ07398.1"/>
    </source>
</evidence>
<organism evidence="7 8">
    <name type="scientific">Petrachloros mirabilis ULC683</name>
    <dbReference type="NCBI Taxonomy" id="2781853"/>
    <lineage>
        <taxon>Bacteria</taxon>
        <taxon>Bacillati</taxon>
        <taxon>Cyanobacteriota</taxon>
        <taxon>Cyanophyceae</taxon>
        <taxon>Synechococcales</taxon>
        <taxon>Petrachlorosaceae</taxon>
        <taxon>Petrachloros</taxon>
        <taxon>Petrachloros mirabilis</taxon>
    </lineage>
</organism>
<keyword evidence="2 6" id="KW-0479">Metal-binding</keyword>
<dbReference type="EMBL" id="WVIC01000025">
    <property type="protein sequence ID" value="NCJ07398.1"/>
    <property type="molecule type" value="Genomic_DNA"/>
</dbReference>
<evidence type="ECO:0000256" key="5">
    <source>
        <dbReference type="ARBA" id="ARBA00023004"/>
    </source>
</evidence>
<dbReference type="GO" id="GO:0046872">
    <property type="term" value="F:metal ion binding"/>
    <property type="evidence" value="ECO:0007669"/>
    <property type="project" value="UniProtKB-KW"/>
</dbReference>
<dbReference type="PRINTS" id="PR01576">
    <property type="entry name" value="PDEFORMYLASE"/>
</dbReference>
<dbReference type="Pfam" id="PF01327">
    <property type="entry name" value="Pep_deformylase"/>
    <property type="match status" value="1"/>
</dbReference>
<dbReference type="PANTHER" id="PTHR10458">
    <property type="entry name" value="PEPTIDE DEFORMYLASE"/>
    <property type="match status" value="1"/>
</dbReference>
<dbReference type="PANTHER" id="PTHR10458:SF20">
    <property type="entry name" value="PEPTIDE DEFORMYLASE 1"/>
    <property type="match status" value="1"/>
</dbReference>
<feature type="binding site" evidence="6">
    <location>
        <position position="147"/>
    </location>
    <ligand>
        <name>Fe cation</name>
        <dbReference type="ChEBI" id="CHEBI:24875"/>
    </ligand>
</feature>
<comment type="cofactor">
    <cofactor evidence="6">
        <name>Fe(2+)</name>
        <dbReference type="ChEBI" id="CHEBI:29033"/>
    </cofactor>
    <text evidence="6">Binds 1 Fe(2+) ion.</text>
</comment>
<evidence type="ECO:0000256" key="2">
    <source>
        <dbReference type="ARBA" id="ARBA00022723"/>
    </source>
</evidence>
<keyword evidence="8" id="KW-1185">Reference proteome</keyword>
<dbReference type="EC" id="3.5.1.88" evidence="6"/>
<dbReference type="GO" id="GO:0006412">
    <property type="term" value="P:translation"/>
    <property type="evidence" value="ECO:0007669"/>
    <property type="project" value="UniProtKB-UniRule"/>
</dbReference>
<keyword evidence="5 6" id="KW-0408">Iron</keyword>
<feature type="binding site" evidence="6">
    <location>
        <position position="143"/>
    </location>
    <ligand>
        <name>Fe cation</name>
        <dbReference type="ChEBI" id="CHEBI:24875"/>
    </ligand>
</feature>
<feature type="active site" evidence="6">
    <location>
        <position position="144"/>
    </location>
</feature>
<protein>
    <recommendedName>
        <fullName evidence="6">Peptide deformylase</fullName>
        <shortName evidence="6">PDF</shortName>
        <ecNumber evidence="6">3.5.1.88</ecNumber>
    </recommendedName>
    <alternativeName>
        <fullName evidence="6">Polypeptide deformylase</fullName>
    </alternativeName>
</protein>
<dbReference type="CDD" id="cd00487">
    <property type="entry name" value="Pep_deformylase"/>
    <property type="match status" value="1"/>
</dbReference>
<dbReference type="InterPro" id="IPR023635">
    <property type="entry name" value="Peptide_deformylase"/>
</dbReference>
<sequence>MTSPLPIVQLGNPLLRQSAATVTDIQAPATQAFIEQMLTTLYEAEGVGISAPQLGLSAQILIVASHPNPRYPQAPTMNPVVMINPQILAYAEERMPDWEGCLSVPGLRGLVPRHRSVQMQYCDRNGTPQKLELTDFPARIFQHEYDHLHGYVFLDRVNTTLDLSTEQEYQRLIETATSA</sequence>
<name>A0A8K1ZYZ4_9CYAN</name>